<dbReference type="PROSITE" id="PS00018">
    <property type="entry name" value="EF_HAND_1"/>
    <property type="match status" value="1"/>
</dbReference>
<dbReference type="SUPFAM" id="SSF117074">
    <property type="entry name" value="Hypothetical protein PA1324"/>
    <property type="match status" value="1"/>
</dbReference>
<feature type="domain" description="GEVED" evidence="2">
    <location>
        <begin position="242"/>
        <end position="328"/>
    </location>
</feature>
<feature type="domain" description="GEVED" evidence="2">
    <location>
        <begin position="1232"/>
        <end position="1332"/>
    </location>
</feature>
<gene>
    <name evidence="3" type="ORF">C0W93_15690</name>
</gene>
<feature type="compositionally biased region" description="Low complexity" evidence="1">
    <location>
        <begin position="194"/>
        <end position="205"/>
    </location>
</feature>
<evidence type="ECO:0000313" key="3">
    <source>
        <dbReference type="EMBL" id="PSV09270.1"/>
    </source>
</evidence>
<feature type="region of interest" description="Disordered" evidence="1">
    <location>
        <begin position="2443"/>
        <end position="2474"/>
    </location>
</feature>
<feature type="compositionally biased region" description="Acidic residues" evidence="1">
    <location>
        <begin position="2591"/>
        <end position="2604"/>
    </location>
</feature>
<dbReference type="InterPro" id="IPR028974">
    <property type="entry name" value="TSP_type-3_rpt"/>
</dbReference>
<dbReference type="Gene3D" id="4.10.1080.10">
    <property type="entry name" value="TSP type-3 repeat"/>
    <property type="match status" value="2"/>
</dbReference>
<feature type="region of interest" description="Disordered" evidence="1">
    <location>
        <begin position="1173"/>
        <end position="1192"/>
    </location>
</feature>
<accession>A0A2T3KS92</accession>
<evidence type="ECO:0000313" key="4">
    <source>
        <dbReference type="Proteomes" id="UP000240530"/>
    </source>
</evidence>
<feature type="compositionally biased region" description="Low complexity" evidence="1">
    <location>
        <begin position="2579"/>
        <end position="2589"/>
    </location>
</feature>
<feature type="domain" description="GEVED" evidence="2">
    <location>
        <begin position="856"/>
        <end position="935"/>
    </location>
</feature>
<feature type="compositionally biased region" description="Low complexity" evidence="1">
    <location>
        <begin position="384"/>
        <end position="398"/>
    </location>
</feature>
<evidence type="ECO:0000256" key="1">
    <source>
        <dbReference type="SAM" id="MobiDB-lite"/>
    </source>
</evidence>
<comment type="caution">
    <text evidence="3">The sequence shown here is derived from an EMBL/GenBank/DDBJ whole genome shotgun (WGS) entry which is preliminary data.</text>
</comment>
<feature type="domain" description="GEVED" evidence="2">
    <location>
        <begin position="3314"/>
        <end position="3394"/>
    </location>
</feature>
<dbReference type="Pfam" id="PF20009">
    <property type="entry name" value="GEVED"/>
    <property type="match status" value="8"/>
</dbReference>
<feature type="region of interest" description="Disordered" evidence="1">
    <location>
        <begin position="380"/>
        <end position="402"/>
    </location>
</feature>
<organism evidence="3 4">
    <name type="scientific">Photobacterium leiognathi subsp. mandapamensis</name>
    <name type="common">Photobacterium mandapamensis</name>
    <dbReference type="NCBI Taxonomy" id="48408"/>
    <lineage>
        <taxon>Bacteria</taxon>
        <taxon>Pseudomonadati</taxon>
        <taxon>Pseudomonadota</taxon>
        <taxon>Gammaproteobacteria</taxon>
        <taxon>Vibrionales</taxon>
        <taxon>Vibrionaceae</taxon>
        <taxon>Photobacterium</taxon>
    </lineage>
</organism>
<feature type="region of interest" description="Disordered" evidence="1">
    <location>
        <begin position="2579"/>
        <end position="2604"/>
    </location>
</feature>
<dbReference type="InterPro" id="IPR018247">
    <property type="entry name" value="EF_Hand_1_Ca_BS"/>
</dbReference>
<feature type="region of interest" description="Disordered" evidence="1">
    <location>
        <begin position="191"/>
        <end position="211"/>
    </location>
</feature>
<feature type="compositionally biased region" description="Polar residues" evidence="1">
    <location>
        <begin position="2443"/>
        <end position="2453"/>
    </location>
</feature>
<dbReference type="Gene3D" id="2.60.40.10">
    <property type="entry name" value="Immunoglobulins"/>
    <property type="match status" value="1"/>
</dbReference>
<feature type="domain" description="GEVED" evidence="2">
    <location>
        <begin position="2834"/>
        <end position="2909"/>
    </location>
</feature>
<feature type="domain" description="GEVED" evidence="2">
    <location>
        <begin position="432"/>
        <end position="527"/>
    </location>
</feature>
<protein>
    <recommendedName>
        <fullName evidence="2">GEVED domain-containing protein</fullName>
    </recommendedName>
</protein>
<proteinExistence type="predicted"/>
<dbReference type="GO" id="GO:0005509">
    <property type="term" value="F:calcium ion binding"/>
    <property type="evidence" value="ECO:0007669"/>
    <property type="project" value="InterPro"/>
</dbReference>
<dbReference type="Proteomes" id="UP000240530">
    <property type="component" value="Unassembled WGS sequence"/>
</dbReference>
<reference evidence="3 4" key="1">
    <citation type="submission" date="2018-03" db="EMBL/GenBank/DDBJ databases">
        <title>Whole genome sequencing of Histamine producing bacteria.</title>
        <authorList>
            <person name="Butler K."/>
        </authorList>
    </citation>
    <scope>NUCLEOTIDE SEQUENCE [LARGE SCALE GENOMIC DNA]</scope>
    <source>
        <strain evidence="3 4">Res.4.1</strain>
    </source>
</reference>
<sequence length="3777" mass="404401">MFEIIKLSTKFYVFIMLIITSHCIYANQYDFGDIYDDGTNSTPSTLATNDGARHLYIEAGTETGVVTNSNLSPAVNGITWTYENMPNNSNANGANLNDMLVINNLLLAQGASYSGGAGFDRLVLGHEQSYYVIVSQGTNAWRVTWPNGRYLNLNNVEEILFGNVRTQIASPIYLGSVKPDTEAGTYQSLQANLDDTNNGTNSTGSNDEDAYQNTTHSIPLTTFSLSIPCNDHDGSQDLGATVYAWVDFNGNQQFEADEYAQASCIDNNDSTNGSASLSWTGLSNVSNGDQFLRLRITSDNLPADDALTSWDERSLGAVDDGEIEDHILTIIDALEIEEDENPSSPLDYGDAPDTYKTLKASDGPSHASSTDIYLGTIATDMESDGVPNNDANGDNNADTNDEDGIAPYSLVAHNNFISHAIDVTNTSGAEVYLYAWLDLDRSGTFEVDELFNTGRESDGSYGVASNSSDDAVINLNWRFTDAVADGSLYMRVRISDQLLDVSTASGSDLDPRSYGSGGLGEVEDHKVELAFPTTTGTQCVFDLASPSFETQTSKARGSSIVVLDSDGPWYSWTEYGTIDHFDGTLPTWFDVYTPTDGSRFVGMVFNATSKEGLSIDLNQPLVAGETYKLTLDIAGGKNNGGKFNGNANLDVRVWGNPQQNVVSSDPLQPPTGHVQLAQETVTSRAALTTQEIIFTPAQNMNTLSLSAFTSQTIDNGANNYGIAFDNISLINNSSACNPDYDFGDAPDNEDLQNGYGASQYATLLANDGARHVIDNTICLGSANSVDCSNHISSELNGTSDLLAATDTFDDGVVFNANDATASASGLNVIYTNHFQNGSDTLVNNQISVTASTNGHISFWLDLNQDGDWDDTVNGRSELLTTEAVTAGVNTFNFLIPSSAVHGETYARIRYATDASEIASPIGVASDGEVEDYLVQIVAPPLSLGSCDAGLIINGDFDIPAGTPTEGLTNEYFKEENVPGWSIGPESTNSFTTYDWSSLGNLVQSRSGYGPGNASTPTGGNIAELNTFIPQMYYQDIMTTPGQELHWQFYWSPRRDLSGVNQQAELSIGEPTSLAQTQLTALKASTDVGFIHYIGVYTVPAGQYITRIALTPLQWASDGKGNLVDGVSVGCNIPYDFGDAPDGINGVPSYNTLIENNGPAQLVSSAVRLGQASTDTELNGQPTANADGDDLTGTDDDDVLDISLIENIVNIGEATSYTVRMSPIYNTGGNNAYLYAWVDWNNNGTFEVDEVIRRTGSNPATPGENHIGINTSNSQTADMLLEYPTGVTPGYYYMRVRLTENNPLDIGTATGTDEDPRSLGIVSENGEIEDHRIYIGKFDMGDMRDVDPGLSTDPNTLDYTTRLEHGGPAHIPSTDLFIGTNATDADAVDLSDFNDFNNDDPRFDDNTNDDEDAIGAITINEADNLVSFDIPVTNTTGSNAYLYAWFDYDRDSIVEVSELTQVGDPANDGAIVIPSNSGSQTVSITWSNLPTWTQTNKYYNLRLRLSETPLSLNGVSGNNEDPRQLGIMLNQGEVADFHVYVSSSGGTGGGSLDDDFDRDGVPDLIDIDDDNDGILDVDELGYDPNYLYRDFFEPANDNDPNQCPLVKHNADGKYHTPSHALGMSDSNWTGSAGVCANQNGMGSQSNKQVNNIWQGPGGAGGCDGRFYGYLTLCSESDTGGRCAGEGLNSTSFRGVFYRVLPQYLPNVTLQAGTTYRLRSKISSSYGGPRPGPNIKGRINGQLLSMVGGRPATQSGALWYEYDFTPASNVQLSEIAFYNDWPHSGGSNSGQGNDWSLCGVELLTEDFHNTQEGFHQDIDADDDGIPDNIEAQTTDDYILPNQDTFAQYITNNGLNSAYLTTSSTGGLGLTPVNTDATAASNSDTVPDYVDVDSDADGVADVAENGPSHPDLITSTTDTDGDGLLDIFDSINDSTVLGSTPGNWSPTDEVTADTVAHLKTIFGDADSDSVDGAITPLQVDLDYRDAEVTLPVFEHGDAPSSYGSVSHTPNFVAVLLGNEIDYETADWGDGTDDNGDATDDDTLDDPVGGIDDEDGIASIPDLNVGTDTSYTLAVNVNNAHPTNAAILHVWLDHDGNGTFDVDEYQTATIPAATGITTENITWNGLTGMSTGTRYVRARITTDNLTTTATGSAPDTRATGVAADGEVEDYPVTFIYTHPSIVNPSTTDTDNDGVMDDIDVDDDNDGILDVDESVFCVAGGTNYMGPTYFSHVDIANVGSTPYGAPKPQEWIDGIENSGNNGWQPFTWADQSIPISLTFNLVGPLSADGFSLANDYGADGDRLYNGDGIKEIDIFLYDINNNLIGTENVTPLRTRSDTTYQYPFSQLYENIAYFVFEAPWKGPGTGGAAPYYQVREVGLFTANDYCSPADTDNDFIPDHLDLDSDNDGIPDNVEAQSTANYVVPNNDTLGDYTTNNGLNTAYITANYTQDGITPNNNDGTDEPDWRDTDSDNTETDDTTEAGLTLSGVDANFDGMDDAILPPPSPTAIWQSGIVNSSTNTTLASTVDLQSYYPSYNGVELDWRTSLTPDFGDAPAPYKSASHVSSITPEQTYLGVVLPDFDTGNWGDGTDTNGNASDDDSIDDPAGGVDDEDGVSLMPLLVGATAYSVDVTVTNTLGTDSYLYAWIDWDNNNRFDKDELLDAGVITIADATTQQVQSLVWSTLPTIAQNTPYYLRVRITSEVLSDTATGSDEDPRSFGEAIDGEVEDYQLLASLIDFGDAPDTTSAALTYDYQTTLANDGASHVKADTDGDNQVDITLGTAWDADTGVLENTTAMADDLDGTDDEDGITLPTEAAPSDTVDIEITVTKDAQSTLNGLQLYAWMDWNSDGVWDPVTELVVNQPIAAQGTLTFPTTIPTTVTLGNIYLRVRVCSTDTSCNTPTGAASDGEVEDYRIMISNFQVNDICDRFYVTQAPSDPNYSFSAVTPVQPLSFSFTTLNNSVVYSGLNSLAINRDNGRMYSTYRDGGGNLAIIMTDRTGVTWVPMGAPRAAGNYTVSRIDGGTSRSVTTGNPLNTAAGLLGLFPPVLPQPNMGTLSRDGTKYYVTHSTWSSYLIIDIPSMTFEVKSTPSALIDTGTGLLRTSADWAISEIDGNIYSVDLTGRGFAAGLTFTLLEPTQPKLYILDPVNNTVTAEDINFQGKAPNAWSGAVVTDDVNHLYAMTNFGHHDTNQDGAYDITSDRVAMYRINLITKQGNYIVASDKTQLGFQDASGCIASRDKGDAPESYGEVGHRNRDVSLQGTPDLIMGTVWDPDIYPFYTADATGDDVTGSDDEDGVTLPSDMLVGVSNDIDVVVTGGSGHINIFMDLDNDGTFMNNPGEHVVQDFPVTAGLNTIPAFLPTGISNGHDGTTFIRIRLCSAANQCIAPTGTVDNGEVEDYTVNVLQQMSISGIVFEDNGIGGATDAHDGIQDATEQGLAGFKVQAIYNGPNIAGYNTGDIIDTQLTGSDGRYTFEVPVILANQPIIVRVGSKANWIDISEADVSGIPQVTSTSVTDNQMTVVLQAGDNLSGLNFGKVSEPYMEPDNFTEIEPGGLALFSHKFTVNTEGNVSFNIANNTTGPLGIAGWSAILFIDNNCNGELDSGDNQVVNPVATTVGLSVCLISKVQSPSNAPANSSYNYDIEADMTFVNSAVTRELTDTDTVRVTFAGSGELTIEKTVQNITEGTPPGTTNNAKPGDILEYVIIFNNFSNADISDVKLFDSTPEFTELNQAVLCSDATVPMGLNCSVSTADGTNQAGYEGNIEWDMSGTMSAGSSGQVIYRVKVN</sequence>
<feature type="region of interest" description="Disordered" evidence="1">
    <location>
        <begin position="338"/>
        <end position="367"/>
    </location>
</feature>
<feature type="domain" description="GEVED" evidence="2">
    <location>
        <begin position="2084"/>
        <end position="2169"/>
    </location>
</feature>
<dbReference type="EMBL" id="PYNS01000020">
    <property type="protein sequence ID" value="PSV09270.1"/>
    <property type="molecule type" value="Genomic_DNA"/>
</dbReference>
<dbReference type="InterPro" id="IPR013783">
    <property type="entry name" value="Ig-like_fold"/>
</dbReference>
<feature type="compositionally biased region" description="Polar residues" evidence="1">
    <location>
        <begin position="1173"/>
        <end position="1183"/>
    </location>
</feature>
<feature type="compositionally biased region" description="Acidic residues" evidence="1">
    <location>
        <begin position="2465"/>
        <end position="2474"/>
    </location>
</feature>
<name>A0A2T3KS92_PHOLD</name>
<dbReference type="SUPFAM" id="SSF103647">
    <property type="entry name" value="TSP type-3 repeat"/>
    <property type="match status" value="1"/>
</dbReference>
<evidence type="ECO:0000259" key="2">
    <source>
        <dbReference type="Pfam" id="PF20009"/>
    </source>
</evidence>
<dbReference type="InterPro" id="IPR045474">
    <property type="entry name" value="GEVED"/>
</dbReference>
<feature type="domain" description="GEVED" evidence="2">
    <location>
        <begin position="2636"/>
        <end position="2725"/>
    </location>
</feature>